<evidence type="ECO:0000313" key="2">
    <source>
        <dbReference type="Proteomes" id="UP000054560"/>
    </source>
</evidence>
<dbReference type="EMBL" id="KQ248320">
    <property type="protein sequence ID" value="KNC71679.1"/>
    <property type="molecule type" value="Genomic_DNA"/>
</dbReference>
<keyword evidence="2" id="KW-1185">Reference proteome</keyword>
<reference evidence="1 2" key="1">
    <citation type="submission" date="2011-02" db="EMBL/GenBank/DDBJ databases">
        <title>The Genome Sequence of Sphaeroforma arctica JP610.</title>
        <authorList>
            <consortium name="The Broad Institute Genome Sequencing Platform"/>
            <person name="Russ C."/>
            <person name="Cuomo C."/>
            <person name="Young S.K."/>
            <person name="Zeng Q."/>
            <person name="Gargeya S."/>
            <person name="Alvarado L."/>
            <person name="Berlin A."/>
            <person name="Chapman S.B."/>
            <person name="Chen Z."/>
            <person name="Freedman E."/>
            <person name="Gellesch M."/>
            <person name="Goldberg J."/>
            <person name="Griggs A."/>
            <person name="Gujja S."/>
            <person name="Heilman E."/>
            <person name="Heiman D."/>
            <person name="Howarth C."/>
            <person name="Mehta T."/>
            <person name="Neiman D."/>
            <person name="Pearson M."/>
            <person name="Roberts A."/>
            <person name="Saif S."/>
            <person name="Shea T."/>
            <person name="Shenoy N."/>
            <person name="Sisk P."/>
            <person name="Stolte C."/>
            <person name="Sykes S."/>
            <person name="White J."/>
            <person name="Yandava C."/>
            <person name="Burger G."/>
            <person name="Gray M.W."/>
            <person name="Holland P.W.H."/>
            <person name="King N."/>
            <person name="Lang F.B.F."/>
            <person name="Roger A.J."/>
            <person name="Ruiz-Trillo I."/>
            <person name="Haas B."/>
            <person name="Nusbaum C."/>
            <person name="Birren B."/>
        </authorList>
    </citation>
    <scope>NUCLEOTIDE SEQUENCE [LARGE SCALE GENOMIC DNA]</scope>
    <source>
        <strain evidence="1 2">JP610</strain>
    </source>
</reference>
<feature type="non-terminal residue" evidence="1">
    <location>
        <position position="93"/>
    </location>
</feature>
<dbReference type="RefSeq" id="XP_014145581.1">
    <property type="nucleotide sequence ID" value="XM_014290106.1"/>
</dbReference>
<evidence type="ECO:0000313" key="1">
    <source>
        <dbReference type="EMBL" id="KNC71679.1"/>
    </source>
</evidence>
<dbReference type="Proteomes" id="UP000054560">
    <property type="component" value="Unassembled WGS sequence"/>
</dbReference>
<dbReference type="GeneID" id="25916286"/>
<gene>
    <name evidence="1" type="ORF">SARC_15782</name>
</gene>
<accession>A0A0L0F506</accession>
<sequence length="93" mass="10799">MDEEELHRAKMEVEAHMDDKKFAQCKNLLRNHPDVREACSFLKESLDLAVGDGKYGIFLEGQGGAFNLYPEFHRHFLIDVLPDCIATLMNRRY</sequence>
<protein>
    <submittedName>
        <fullName evidence="1">Uncharacterized protein</fullName>
    </submittedName>
</protein>
<organism evidence="1 2">
    <name type="scientific">Sphaeroforma arctica JP610</name>
    <dbReference type="NCBI Taxonomy" id="667725"/>
    <lineage>
        <taxon>Eukaryota</taxon>
        <taxon>Ichthyosporea</taxon>
        <taxon>Ichthyophonida</taxon>
        <taxon>Sphaeroforma</taxon>
    </lineage>
</organism>
<dbReference type="AlphaFoldDB" id="A0A0L0F506"/>
<name>A0A0L0F506_9EUKA</name>
<proteinExistence type="predicted"/>